<dbReference type="InterPro" id="IPR002110">
    <property type="entry name" value="Ankyrin_rpt"/>
</dbReference>
<dbReference type="Pfam" id="PF12796">
    <property type="entry name" value="Ank_2"/>
    <property type="match status" value="1"/>
</dbReference>
<dbReference type="Gene3D" id="1.25.40.20">
    <property type="entry name" value="Ankyrin repeat-containing domain"/>
    <property type="match status" value="1"/>
</dbReference>
<dbReference type="PROSITE" id="PS50088">
    <property type="entry name" value="ANK_REPEAT"/>
    <property type="match status" value="1"/>
</dbReference>
<comment type="caution">
    <text evidence="4">The sequence shown here is derived from an EMBL/GenBank/DDBJ whole genome shotgun (WGS) entry which is preliminary data.</text>
</comment>
<dbReference type="SUPFAM" id="SSF48403">
    <property type="entry name" value="Ankyrin repeat"/>
    <property type="match status" value="1"/>
</dbReference>
<sequence>MSASDKSKLTRYPMDNKSSQRIYLPYIYYKAIRDLQPVWELEDMRTMETFYWDKQHRRITLTPSEALLYAIVHNHQAYAQYLLSHYSEKALAVPSKYFFLIPASIPHFIMAVRYDRREILELMFQVTHQVPSLRACLGERVNFEDGKTPLHLACELMHVETIILLLSNGVSPQAEDLNGMTPLDVILSQLWESEVNVEAKRRCLDNLLLFIPEIRFKMKGSLEEDRDRWTQVIGADTVNYLAGRTPAPLFLIAMQKVIRLLPSDRVLESLHQLPIPSSLRTLPVPGNHREPSQTA</sequence>
<reference evidence="4" key="1">
    <citation type="journal article" date="2023" name="Science">
        <title>Genome structures resolve the early diversification of teleost fishes.</title>
        <authorList>
            <person name="Parey E."/>
            <person name="Louis A."/>
            <person name="Montfort J."/>
            <person name="Bouchez O."/>
            <person name="Roques C."/>
            <person name="Iampietro C."/>
            <person name="Lluch J."/>
            <person name="Castinel A."/>
            <person name="Donnadieu C."/>
            <person name="Desvignes T."/>
            <person name="Floi Bucao C."/>
            <person name="Jouanno E."/>
            <person name="Wen M."/>
            <person name="Mejri S."/>
            <person name="Dirks R."/>
            <person name="Jansen H."/>
            <person name="Henkel C."/>
            <person name="Chen W.J."/>
            <person name="Zahm M."/>
            <person name="Cabau C."/>
            <person name="Klopp C."/>
            <person name="Thompson A.W."/>
            <person name="Robinson-Rechavi M."/>
            <person name="Braasch I."/>
            <person name="Lecointre G."/>
            <person name="Bobe J."/>
            <person name="Postlethwait J.H."/>
            <person name="Berthelot C."/>
            <person name="Roest Crollius H."/>
            <person name="Guiguen Y."/>
        </authorList>
    </citation>
    <scope>NUCLEOTIDE SEQUENCE</scope>
    <source>
        <strain evidence="4">NC1722</strain>
    </source>
</reference>
<name>A0AAD7SEM2_9TELE</name>
<gene>
    <name evidence="4" type="ORF">AAFF_G00387660</name>
</gene>
<evidence type="ECO:0000256" key="2">
    <source>
        <dbReference type="ARBA" id="ARBA00023043"/>
    </source>
</evidence>
<evidence type="ECO:0000256" key="3">
    <source>
        <dbReference type="PROSITE-ProRule" id="PRU00023"/>
    </source>
</evidence>
<evidence type="ECO:0000313" key="5">
    <source>
        <dbReference type="Proteomes" id="UP001221898"/>
    </source>
</evidence>
<dbReference type="InterPro" id="IPR036770">
    <property type="entry name" value="Ankyrin_rpt-contain_sf"/>
</dbReference>
<evidence type="ECO:0000313" key="4">
    <source>
        <dbReference type="EMBL" id="KAJ8401184.1"/>
    </source>
</evidence>
<dbReference type="PANTHER" id="PTHR24180:SF45">
    <property type="entry name" value="POLY [ADP-RIBOSE] POLYMERASE TANKYRASE"/>
    <property type="match status" value="1"/>
</dbReference>
<dbReference type="InterPro" id="IPR051637">
    <property type="entry name" value="Ank_repeat_dom-contain_49"/>
</dbReference>
<evidence type="ECO:0008006" key="6">
    <source>
        <dbReference type="Google" id="ProtNLM"/>
    </source>
</evidence>
<protein>
    <recommendedName>
        <fullName evidence="6">Ankyrin repeat domain-containing protein</fullName>
    </recommendedName>
</protein>
<dbReference type="EMBL" id="JAINUG010000072">
    <property type="protein sequence ID" value="KAJ8401184.1"/>
    <property type="molecule type" value="Genomic_DNA"/>
</dbReference>
<feature type="repeat" description="ANK" evidence="3">
    <location>
        <begin position="145"/>
        <end position="177"/>
    </location>
</feature>
<dbReference type="PANTHER" id="PTHR24180">
    <property type="entry name" value="CYCLIN-DEPENDENT KINASE INHIBITOR 2C-RELATED"/>
    <property type="match status" value="1"/>
</dbReference>
<keyword evidence="5" id="KW-1185">Reference proteome</keyword>
<proteinExistence type="predicted"/>
<keyword evidence="1" id="KW-0677">Repeat</keyword>
<keyword evidence="2 3" id="KW-0040">ANK repeat</keyword>
<dbReference type="PROSITE" id="PS50297">
    <property type="entry name" value="ANK_REP_REGION"/>
    <property type="match status" value="1"/>
</dbReference>
<organism evidence="4 5">
    <name type="scientific">Aldrovandia affinis</name>
    <dbReference type="NCBI Taxonomy" id="143900"/>
    <lineage>
        <taxon>Eukaryota</taxon>
        <taxon>Metazoa</taxon>
        <taxon>Chordata</taxon>
        <taxon>Craniata</taxon>
        <taxon>Vertebrata</taxon>
        <taxon>Euteleostomi</taxon>
        <taxon>Actinopterygii</taxon>
        <taxon>Neopterygii</taxon>
        <taxon>Teleostei</taxon>
        <taxon>Notacanthiformes</taxon>
        <taxon>Halosauridae</taxon>
        <taxon>Aldrovandia</taxon>
    </lineage>
</organism>
<dbReference type="AlphaFoldDB" id="A0AAD7SEM2"/>
<accession>A0AAD7SEM2</accession>
<dbReference type="SMART" id="SM00248">
    <property type="entry name" value="ANK"/>
    <property type="match status" value="2"/>
</dbReference>
<evidence type="ECO:0000256" key="1">
    <source>
        <dbReference type="ARBA" id="ARBA00022737"/>
    </source>
</evidence>
<dbReference type="Proteomes" id="UP001221898">
    <property type="component" value="Unassembled WGS sequence"/>
</dbReference>